<organism evidence="1 2">
    <name type="scientific">Desulfobacula phenolica</name>
    <dbReference type="NCBI Taxonomy" id="90732"/>
    <lineage>
        <taxon>Bacteria</taxon>
        <taxon>Pseudomonadati</taxon>
        <taxon>Thermodesulfobacteriota</taxon>
        <taxon>Desulfobacteria</taxon>
        <taxon>Desulfobacterales</taxon>
        <taxon>Desulfobacteraceae</taxon>
        <taxon>Desulfobacula</taxon>
    </lineage>
</organism>
<dbReference type="AlphaFoldDB" id="A0A1H2KA99"/>
<dbReference type="EMBL" id="FNLL01000027">
    <property type="protein sequence ID" value="SDU65667.1"/>
    <property type="molecule type" value="Genomic_DNA"/>
</dbReference>
<proteinExistence type="predicted"/>
<dbReference type="RefSeq" id="WP_092238616.1">
    <property type="nucleotide sequence ID" value="NZ_FNLL01000027.1"/>
</dbReference>
<evidence type="ECO:0000313" key="1">
    <source>
        <dbReference type="EMBL" id="SDU65667.1"/>
    </source>
</evidence>
<reference evidence="2" key="1">
    <citation type="submission" date="2016-10" db="EMBL/GenBank/DDBJ databases">
        <authorList>
            <person name="Varghese N."/>
            <person name="Submissions S."/>
        </authorList>
    </citation>
    <scope>NUCLEOTIDE SEQUENCE [LARGE SCALE GENOMIC DNA]</scope>
    <source>
        <strain evidence="2">DSM 3384</strain>
    </source>
</reference>
<sequence>MSKYLVWFLAIIVFEHFVSIGIGCAEDQAKQFWWSNISYQYDTKREYITLTPEFETNDLPFDLELYGFVDFTGDHGHDETNLKNHCGSFDLFKPLNTFGIAEDNIFLHMFDVAMEYNINTFTDDRCYFGFRWRGTRTFGGISKFLNRIHATFDITAFLARTDGRQGHNWWMISPHLKIPFSIGRVNCFSSTWCDIDFDNPLNEYRHNSISGQSMLGVNIWKQLYAFCEVKYEDFQEPFDDAFGIGFGLMWQWYFEKPDSVIR</sequence>
<dbReference type="Proteomes" id="UP000199608">
    <property type="component" value="Unassembled WGS sequence"/>
</dbReference>
<evidence type="ECO:0000313" key="2">
    <source>
        <dbReference type="Proteomes" id="UP000199608"/>
    </source>
</evidence>
<protein>
    <submittedName>
        <fullName evidence="1">Uncharacterized protein</fullName>
    </submittedName>
</protein>
<gene>
    <name evidence="1" type="ORF">SAMN04487931_1276</name>
</gene>
<keyword evidence="2" id="KW-1185">Reference proteome</keyword>
<accession>A0A1H2KA99</accession>
<name>A0A1H2KA99_9BACT</name>